<organism evidence="2 3">
    <name type="scientific">Hasllibacter halocynthiae</name>
    <dbReference type="NCBI Taxonomy" id="595589"/>
    <lineage>
        <taxon>Bacteria</taxon>
        <taxon>Pseudomonadati</taxon>
        <taxon>Pseudomonadota</taxon>
        <taxon>Alphaproteobacteria</taxon>
        <taxon>Rhodobacterales</taxon>
        <taxon>Roseobacteraceae</taxon>
        <taxon>Hasllibacter</taxon>
    </lineage>
</organism>
<feature type="domain" description="DUF2382" evidence="1">
    <location>
        <begin position="15"/>
        <end position="123"/>
    </location>
</feature>
<reference evidence="2 3" key="1">
    <citation type="submission" date="2018-03" db="EMBL/GenBank/DDBJ databases">
        <title>Genomic Encyclopedia of Archaeal and Bacterial Type Strains, Phase II (KMG-II): from individual species to whole genera.</title>
        <authorList>
            <person name="Goeker M."/>
        </authorList>
    </citation>
    <scope>NUCLEOTIDE SEQUENCE [LARGE SCALE GENOMIC DNA]</scope>
    <source>
        <strain evidence="2 3">DSM 29318</strain>
    </source>
</reference>
<dbReference type="AlphaFoldDB" id="A0A2T0WZC7"/>
<comment type="caution">
    <text evidence="2">The sequence shown here is derived from an EMBL/GenBank/DDBJ whole genome shotgun (WGS) entry which is preliminary data.</text>
</comment>
<name>A0A2T0WZC7_9RHOB</name>
<evidence type="ECO:0000313" key="3">
    <source>
        <dbReference type="Proteomes" id="UP000238801"/>
    </source>
</evidence>
<accession>A0A2T0WZC7</accession>
<sequence length="133" mass="15039">MAERRDEETDRDLVLPLAEERASVGKVTRERVAARIALRTEAHEVAVEDTLRQERLGIERVPVDRIVDTPPQSREEGGVTVIPVVEEVLVRQYRVIEELRVTRAAEEVPYRETVTLRRQTATVEDVDPSGGDA</sequence>
<protein>
    <submittedName>
        <fullName evidence="2">Uncharacterized protein DUF2382</fullName>
    </submittedName>
</protein>
<dbReference type="RefSeq" id="WP_106161756.1">
    <property type="nucleotide sequence ID" value="NZ_PVTT01000003.1"/>
</dbReference>
<evidence type="ECO:0000313" key="2">
    <source>
        <dbReference type="EMBL" id="PRY92039.1"/>
    </source>
</evidence>
<gene>
    <name evidence="2" type="ORF">BCF33_2732</name>
</gene>
<dbReference type="EMBL" id="PVTT01000003">
    <property type="protein sequence ID" value="PRY92039.1"/>
    <property type="molecule type" value="Genomic_DNA"/>
</dbReference>
<evidence type="ECO:0000259" key="1">
    <source>
        <dbReference type="Pfam" id="PF09557"/>
    </source>
</evidence>
<proteinExistence type="predicted"/>
<keyword evidence="3" id="KW-1185">Reference proteome</keyword>
<dbReference type="Pfam" id="PF09557">
    <property type="entry name" value="DUF2382"/>
    <property type="match status" value="1"/>
</dbReference>
<dbReference type="InterPro" id="IPR019060">
    <property type="entry name" value="DUF2382"/>
</dbReference>
<dbReference type="OrthoDB" id="7586109at2"/>
<dbReference type="Proteomes" id="UP000238801">
    <property type="component" value="Unassembled WGS sequence"/>
</dbReference>